<dbReference type="CDD" id="cd06550">
    <property type="entry name" value="TM_ABC_iron-siderophores_like"/>
    <property type="match status" value="1"/>
</dbReference>
<keyword evidence="4" id="KW-1003">Cell membrane</keyword>
<evidence type="ECO:0000256" key="9">
    <source>
        <dbReference type="SAM" id="Phobius"/>
    </source>
</evidence>
<comment type="subcellular location">
    <subcellularLocation>
        <location evidence="1">Cell membrane</location>
        <topology evidence="1">Multi-pass membrane protein</topology>
    </subcellularLocation>
</comment>
<evidence type="ECO:0000256" key="2">
    <source>
        <dbReference type="ARBA" id="ARBA00007935"/>
    </source>
</evidence>
<dbReference type="PANTHER" id="PTHR30472">
    <property type="entry name" value="FERRIC ENTEROBACTIN TRANSPORT SYSTEM PERMEASE PROTEIN"/>
    <property type="match status" value="1"/>
</dbReference>
<evidence type="ECO:0000256" key="1">
    <source>
        <dbReference type="ARBA" id="ARBA00004651"/>
    </source>
</evidence>
<evidence type="ECO:0000313" key="10">
    <source>
        <dbReference type="EMBL" id="GAA3974493.1"/>
    </source>
</evidence>
<feature type="transmembrane region" description="Helical" evidence="9">
    <location>
        <begin position="346"/>
        <end position="369"/>
    </location>
</feature>
<keyword evidence="3" id="KW-0813">Transport</keyword>
<reference evidence="11" key="1">
    <citation type="journal article" date="2019" name="Int. J. Syst. Evol. Microbiol.">
        <title>The Global Catalogue of Microorganisms (GCM) 10K type strain sequencing project: providing services to taxonomists for standard genome sequencing and annotation.</title>
        <authorList>
            <consortium name="The Broad Institute Genomics Platform"/>
            <consortium name="The Broad Institute Genome Sequencing Center for Infectious Disease"/>
            <person name="Wu L."/>
            <person name="Ma J."/>
        </authorList>
    </citation>
    <scope>NUCLEOTIDE SEQUENCE [LARGE SCALE GENOMIC DNA]</scope>
    <source>
        <strain evidence="11">JCM 16924</strain>
    </source>
</reference>
<evidence type="ECO:0000256" key="7">
    <source>
        <dbReference type="ARBA" id="ARBA00023136"/>
    </source>
</evidence>
<dbReference type="Proteomes" id="UP001500456">
    <property type="component" value="Unassembled WGS sequence"/>
</dbReference>
<evidence type="ECO:0000256" key="8">
    <source>
        <dbReference type="SAM" id="MobiDB-lite"/>
    </source>
</evidence>
<dbReference type="EMBL" id="BAAAZX010000001">
    <property type="protein sequence ID" value="GAA3974493.1"/>
    <property type="molecule type" value="Genomic_DNA"/>
</dbReference>
<comment type="caution">
    <text evidence="10">The sequence shown here is derived from an EMBL/GenBank/DDBJ whole genome shotgun (WGS) entry which is preliminary data.</text>
</comment>
<evidence type="ECO:0000256" key="3">
    <source>
        <dbReference type="ARBA" id="ARBA00022448"/>
    </source>
</evidence>
<feature type="region of interest" description="Disordered" evidence="8">
    <location>
        <begin position="23"/>
        <end position="59"/>
    </location>
</feature>
<name>A0ABP7Q0S2_9ACTN</name>
<dbReference type="PANTHER" id="PTHR30472:SF24">
    <property type="entry name" value="FERRIC ENTEROBACTIN TRANSPORT SYSTEM PERMEASE PROTEIN FEPG"/>
    <property type="match status" value="1"/>
</dbReference>
<dbReference type="SUPFAM" id="SSF81345">
    <property type="entry name" value="ABC transporter involved in vitamin B12 uptake, BtuC"/>
    <property type="match status" value="1"/>
</dbReference>
<accession>A0ABP7Q0S2</accession>
<keyword evidence="6 9" id="KW-1133">Transmembrane helix</keyword>
<dbReference type="Gene3D" id="1.10.3470.10">
    <property type="entry name" value="ABC transporter involved in vitamin B12 uptake, BtuC"/>
    <property type="match status" value="1"/>
</dbReference>
<evidence type="ECO:0000256" key="5">
    <source>
        <dbReference type="ARBA" id="ARBA00022692"/>
    </source>
</evidence>
<feature type="transmembrane region" description="Helical" evidence="9">
    <location>
        <begin position="310"/>
        <end position="334"/>
    </location>
</feature>
<keyword evidence="11" id="KW-1185">Reference proteome</keyword>
<feature type="transmembrane region" description="Helical" evidence="9">
    <location>
        <begin position="375"/>
        <end position="394"/>
    </location>
</feature>
<organism evidence="10 11">
    <name type="scientific">Streptomyces plumbiresistens</name>
    <dbReference type="NCBI Taxonomy" id="511811"/>
    <lineage>
        <taxon>Bacteria</taxon>
        <taxon>Bacillati</taxon>
        <taxon>Actinomycetota</taxon>
        <taxon>Actinomycetes</taxon>
        <taxon>Kitasatosporales</taxon>
        <taxon>Streptomycetaceae</taxon>
        <taxon>Streptomyces</taxon>
    </lineage>
</organism>
<dbReference type="InterPro" id="IPR037294">
    <property type="entry name" value="ABC_BtuC-like"/>
</dbReference>
<feature type="transmembrane region" description="Helical" evidence="9">
    <location>
        <begin position="162"/>
        <end position="180"/>
    </location>
</feature>
<comment type="similarity">
    <text evidence="2">Belongs to the binding-protein-dependent transport system permease family. FecCD subfamily.</text>
</comment>
<gene>
    <name evidence="10" type="ORF">GCM10022232_02160</name>
</gene>
<feature type="transmembrane region" description="Helical" evidence="9">
    <location>
        <begin position="79"/>
        <end position="104"/>
    </location>
</feature>
<evidence type="ECO:0000256" key="4">
    <source>
        <dbReference type="ARBA" id="ARBA00022475"/>
    </source>
</evidence>
<dbReference type="InterPro" id="IPR000522">
    <property type="entry name" value="ABC_transptr_permease_BtuC"/>
</dbReference>
<feature type="transmembrane region" description="Helical" evidence="9">
    <location>
        <begin position="132"/>
        <end position="150"/>
    </location>
</feature>
<dbReference type="Pfam" id="PF01032">
    <property type="entry name" value="FecCD"/>
    <property type="match status" value="1"/>
</dbReference>
<evidence type="ECO:0000256" key="6">
    <source>
        <dbReference type="ARBA" id="ARBA00022989"/>
    </source>
</evidence>
<keyword evidence="7 9" id="KW-0472">Membrane</keyword>
<sequence>MKGARRWCWAGVGRAARRIRGAARAHPCRPSGTTARGMTEPAADGTAESTDRAARSTAPGVAVLRPHPRVSLLLHRRSAAAAVTLFVLLAAVMLAAACLGQTYVSPVEVWRTLRTGAGPYDLVVGELRVPRIVLGALVGAALGVSGALVQTVTRNPLASPDVIGVGHGAAAATVLALATGTVGSPGAMPAVSVAGGLAAAALVYVLAWRRGMQPSRFVLTGVGIGVALSAVVQLYLTDSELEAAEQVKLWLTGSLNGRGWEQAGPLATVMLLCLPALVWASRAVRPLGLDPDTAAALGVRVDRARLGLTVLGVVLAATATGAAGPIGFVALTAPQLARRITRTPQLPLLCSGLTGAFVLVAADLAARTLLPPLEIPVGALTSLVGGPYLLWLLGRRTATR</sequence>
<evidence type="ECO:0000313" key="11">
    <source>
        <dbReference type="Proteomes" id="UP001500456"/>
    </source>
</evidence>
<proteinExistence type="inferred from homology"/>
<keyword evidence="5 9" id="KW-0812">Transmembrane</keyword>
<feature type="transmembrane region" description="Helical" evidence="9">
    <location>
        <begin position="186"/>
        <end position="205"/>
    </location>
</feature>
<feature type="transmembrane region" description="Helical" evidence="9">
    <location>
        <begin position="217"/>
        <end position="236"/>
    </location>
</feature>
<protein>
    <submittedName>
        <fullName evidence="10">Iron chelate uptake ABC transporter family permease subunit</fullName>
    </submittedName>
</protein>